<protein>
    <submittedName>
        <fullName evidence="4">PtsN2</fullName>
        <ecNumber evidence="4">2.7.1.191</ecNumber>
    </submittedName>
</protein>
<accession>A0A1W1H4P8</accession>
<dbReference type="EMBL" id="FWEV01000001">
    <property type="protein sequence ID" value="SLM27426.1"/>
    <property type="molecule type" value="Genomic_DNA"/>
</dbReference>
<dbReference type="InterPro" id="IPR016152">
    <property type="entry name" value="PTrfase/Anion_transptr"/>
</dbReference>
<feature type="domain" description="PTS EIIA type-2" evidence="3">
    <location>
        <begin position="5"/>
        <end position="148"/>
    </location>
</feature>
<keyword evidence="5" id="KW-1185">Reference proteome</keyword>
<dbReference type="AlphaFoldDB" id="A0A1W1H4P8"/>
<evidence type="ECO:0000256" key="1">
    <source>
        <dbReference type="ARBA" id="ARBA00004496"/>
    </source>
</evidence>
<organism evidence="4 5">
    <name type="scientific">Desulfamplus magnetovallimortis</name>
    <dbReference type="NCBI Taxonomy" id="1246637"/>
    <lineage>
        <taxon>Bacteria</taxon>
        <taxon>Pseudomonadati</taxon>
        <taxon>Thermodesulfobacteriota</taxon>
        <taxon>Desulfobacteria</taxon>
        <taxon>Desulfobacterales</taxon>
        <taxon>Desulfobacteraceae</taxon>
        <taxon>Desulfamplus</taxon>
    </lineage>
</organism>
<evidence type="ECO:0000313" key="4">
    <source>
        <dbReference type="EMBL" id="SLM27426.1"/>
    </source>
</evidence>
<comment type="subcellular location">
    <subcellularLocation>
        <location evidence="1">Cytoplasm</location>
    </subcellularLocation>
</comment>
<dbReference type="RefSeq" id="WP_080797634.1">
    <property type="nucleotide sequence ID" value="NZ_LT828540.1"/>
</dbReference>
<evidence type="ECO:0000313" key="5">
    <source>
        <dbReference type="Proteomes" id="UP000191931"/>
    </source>
</evidence>
<dbReference type="InterPro" id="IPR002178">
    <property type="entry name" value="PTS_EIIA_type-2_dom"/>
</dbReference>
<gene>
    <name evidence="4" type="primary">ptsN</name>
    <name evidence="4" type="ORF">MTBBW1_10085</name>
</gene>
<dbReference type="InterPro" id="IPR051541">
    <property type="entry name" value="PTS_SugarTrans_NitroReg"/>
</dbReference>
<keyword evidence="2 4" id="KW-0808">Transferase</keyword>
<sequence>MKISEILHKNSIIANLKSRDKKGVLEELATAVSAIANTETRDIVKVLLEREQLGSTGIGGGIGIPHGKLATINSIVVGFGLSQEGVDFDSLDNKPVHIFFLLITPTNSTGSHLKVLAQISRLLKRTDFKESLLKSESVDEIMGIIHSVDEDF</sequence>
<name>A0A1W1H4P8_9BACT</name>
<dbReference type="FunFam" id="3.40.930.10:FF:000009">
    <property type="entry name" value="PTS system, fructose specific IIABC component"/>
    <property type="match status" value="1"/>
</dbReference>
<dbReference type="Pfam" id="PF00359">
    <property type="entry name" value="PTS_EIIA_2"/>
    <property type="match status" value="1"/>
</dbReference>
<dbReference type="GO" id="GO:0016740">
    <property type="term" value="F:transferase activity"/>
    <property type="evidence" value="ECO:0007669"/>
    <property type="project" value="UniProtKB-KW"/>
</dbReference>
<dbReference type="SUPFAM" id="SSF55804">
    <property type="entry name" value="Phoshotransferase/anion transport protein"/>
    <property type="match status" value="1"/>
</dbReference>
<dbReference type="Proteomes" id="UP000191931">
    <property type="component" value="Unassembled WGS sequence"/>
</dbReference>
<proteinExistence type="predicted"/>
<dbReference type="PROSITE" id="PS51094">
    <property type="entry name" value="PTS_EIIA_TYPE_2"/>
    <property type="match status" value="1"/>
</dbReference>
<dbReference type="CDD" id="cd00211">
    <property type="entry name" value="PTS_IIA_fru"/>
    <property type="match status" value="1"/>
</dbReference>
<dbReference type="PANTHER" id="PTHR47738">
    <property type="entry name" value="PTS SYSTEM FRUCTOSE-LIKE EIIA COMPONENT-RELATED"/>
    <property type="match status" value="1"/>
</dbReference>
<dbReference type="GO" id="GO:0005737">
    <property type="term" value="C:cytoplasm"/>
    <property type="evidence" value="ECO:0007669"/>
    <property type="project" value="UniProtKB-SubCell"/>
</dbReference>
<evidence type="ECO:0000259" key="3">
    <source>
        <dbReference type="PROSITE" id="PS51094"/>
    </source>
</evidence>
<dbReference type="OrthoDB" id="95460at2"/>
<reference evidence="4 5" key="1">
    <citation type="submission" date="2017-03" db="EMBL/GenBank/DDBJ databases">
        <authorList>
            <person name="Afonso C.L."/>
            <person name="Miller P.J."/>
            <person name="Scott M.A."/>
            <person name="Spackman E."/>
            <person name="Goraichik I."/>
            <person name="Dimitrov K.M."/>
            <person name="Suarez D.L."/>
            <person name="Swayne D.E."/>
        </authorList>
    </citation>
    <scope>NUCLEOTIDE SEQUENCE [LARGE SCALE GENOMIC DNA]</scope>
    <source>
        <strain evidence="4">PRJEB14757</strain>
    </source>
</reference>
<evidence type="ECO:0000256" key="2">
    <source>
        <dbReference type="ARBA" id="ARBA00022679"/>
    </source>
</evidence>
<dbReference type="EC" id="2.7.1.191" evidence="4"/>
<dbReference type="Gene3D" id="3.40.930.10">
    <property type="entry name" value="Mannitol-specific EII, Chain A"/>
    <property type="match status" value="1"/>
</dbReference>
<dbReference type="STRING" id="1246637.MTBBW1_10085"/>